<comment type="caution">
    <text evidence="1">The sequence shown here is derived from an EMBL/GenBank/DDBJ whole genome shotgun (WGS) entry which is preliminary data.</text>
</comment>
<protein>
    <submittedName>
        <fullName evidence="1">Uncharacterized protein</fullName>
    </submittedName>
</protein>
<accession>A0A9J6FAH0</accession>
<dbReference type="AlphaFoldDB" id="A0A9J6FAH0"/>
<organism evidence="1 2">
    <name type="scientific">Haemaphysalis longicornis</name>
    <name type="common">Bush tick</name>
    <dbReference type="NCBI Taxonomy" id="44386"/>
    <lineage>
        <taxon>Eukaryota</taxon>
        <taxon>Metazoa</taxon>
        <taxon>Ecdysozoa</taxon>
        <taxon>Arthropoda</taxon>
        <taxon>Chelicerata</taxon>
        <taxon>Arachnida</taxon>
        <taxon>Acari</taxon>
        <taxon>Parasitiformes</taxon>
        <taxon>Ixodida</taxon>
        <taxon>Ixodoidea</taxon>
        <taxon>Ixodidae</taxon>
        <taxon>Haemaphysalinae</taxon>
        <taxon>Haemaphysalis</taxon>
    </lineage>
</organism>
<reference evidence="1 2" key="1">
    <citation type="journal article" date="2020" name="Cell">
        <title>Large-Scale Comparative Analyses of Tick Genomes Elucidate Their Genetic Diversity and Vector Capacities.</title>
        <authorList>
            <consortium name="Tick Genome and Microbiome Consortium (TIGMIC)"/>
            <person name="Jia N."/>
            <person name="Wang J."/>
            <person name="Shi W."/>
            <person name="Du L."/>
            <person name="Sun Y."/>
            <person name="Zhan W."/>
            <person name="Jiang J.F."/>
            <person name="Wang Q."/>
            <person name="Zhang B."/>
            <person name="Ji P."/>
            <person name="Bell-Sakyi L."/>
            <person name="Cui X.M."/>
            <person name="Yuan T.T."/>
            <person name="Jiang B.G."/>
            <person name="Yang W.F."/>
            <person name="Lam T.T."/>
            <person name="Chang Q.C."/>
            <person name="Ding S.J."/>
            <person name="Wang X.J."/>
            <person name="Zhu J.G."/>
            <person name="Ruan X.D."/>
            <person name="Zhao L."/>
            <person name="Wei J.T."/>
            <person name="Ye R.Z."/>
            <person name="Que T.C."/>
            <person name="Du C.H."/>
            <person name="Zhou Y.H."/>
            <person name="Cheng J.X."/>
            <person name="Dai P.F."/>
            <person name="Guo W.B."/>
            <person name="Han X.H."/>
            <person name="Huang E.J."/>
            <person name="Li L.F."/>
            <person name="Wei W."/>
            <person name="Gao Y.C."/>
            <person name="Liu J.Z."/>
            <person name="Shao H.Z."/>
            <person name="Wang X."/>
            <person name="Wang C.C."/>
            <person name="Yang T.C."/>
            <person name="Huo Q.B."/>
            <person name="Li W."/>
            <person name="Chen H.Y."/>
            <person name="Chen S.E."/>
            <person name="Zhou L.G."/>
            <person name="Ni X.B."/>
            <person name="Tian J.H."/>
            <person name="Sheng Y."/>
            <person name="Liu T."/>
            <person name="Pan Y.S."/>
            <person name="Xia L.Y."/>
            <person name="Li J."/>
            <person name="Zhao F."/>
            <person name="Cao W.C."/>
        </authorList>
    </citation>
    <scope>NUCLEOTIDE SEQUENCE [LARGE SCALE GENOMIC DNA]</scope>
    <source>
        <strain evidence="1">HaeL-2018</strain>
    </source>
</reference>
<evidence type="ECO:0000313" key="2">
    <source>
        <dbReference type="Proteomes" id="UP000821853"/>
    </source>
</evidence>
<dbReference type="EMBL" id="JABSTR010000001">
    <property type="protein sequence ID" value="KAH9359504.1"/>
    <property type="molecule type" value="Genomic_DNA"/>
</dbReference>
<name>A0A9J6FAH0_HAELO</name>
<dbReference type="VEuPathDB" id="VectorBase:HLOH_047148"/>
<gene>
    <name evidence="1" type="ORF">HPB48_016686</name>
</gene>
<dbReference type="Proteomes" id="UP000821853">
    <property type="component" value="Chromosome 1"/>
</dbReference>
<sequence>MERNIGAPCTRRAWPSARYATKCATVALPAHSQEHELATGAAYETRPQTTPTWPSARCAGEITSQVTNVAQNDT</sequence>
<proteinExistence type="predicted"/>
<keyword evidence="2" id="KW-1185">Reference proteome</keyword>
<evidence type="ECO:0000313" key="1">
    <source>
        <dbReference type="EMBL" id="KAH9359504.1"/>
    </source>
</evidence>